<name>A0ABY7SES9_9RHOB</name>
<keyword evidence="3" id="KW-1185">Reference proteome</keyword>
<gene>
    <name evidence="2" type="ORF">JHX88_22035</name>
</gene>
<dbReference type="EMBL" id="CP067141">
    <property type="protein sequence ID" value="WCR05540.1"/>
    <property type="molecule type" value="Genomic_DNA"/>
</dbReference>
<feature type="coiled-coil region" evidence="1">
    <location>
        <begin position="42"/>
        <end position="76"/>
    </location>
</feature>
<keyword evidence="1" id="KW-0175">Coiled coil</keyword>
<evidence type="ECO:0000313" key="3">
    <source>
        <dbReference type="Proteomes" id="UP001215549"/>
    </source>
</evidence>
<proteinExistence type="predicted"/>
<reference evidence="2 3" key="1">
    <citation type="submission" date="2021-01" db="EMBL/GenBank/DDBJ databases">
        <title>Biogeographic distribution of Paracoccus.</title>
        <authorList>
            <person name="Hollensteiner J."/>
            <person name="Leineberger J."/>
            <person name="Brinkhoff T."/>
            <person name="Daniel R."/>
        </authorList>
    </citation>
    <scope>NUCLEOTIDE SEQUENCE [LARGE SCALE GENOMIC DNA]</scope>
    <source>
        <strain evidence="2 3">DSM 18447</strain>
        <plasmid evidence="2 3">p242883</plasmid>
    </source>
</reference>
<evidence type="ECO:0000313" key="2">
    <source>
        <dbReference type="EMBL" id="WCR05540.1"/>
    </source>
</evidence>
<dbReference type="RefSeq" id="WP_141225941.1">
    <property type="nucleotide sequence ID" value="NZ_CP067141.1"/>
</dbReference>
<protein>
    <submittedName>
        <fullName evidence="2">Uncharacterized protein</fullName>
    </submittedName>
</protein>
<keyword evidence="2" id="KW-0614">Plasmid</keyword>
<sequence length="79" mass="9149">MKQPIIFLIGEVSITESTYTQRIINMTSSNDNKRLRQLFHRITIKREDLARLKTELSALQEERKALKEKIDAEAAESTS</sequence>
<geneLocation type="plasmid" evidence="2 3">
    <name>p242883</name>
</geneLocation>
<organism evidence="2 3">
    <name type="scientific">Paracoccus saliphilus</name>
    <dbReference type="NCBI Taxonomy" id="405559"/>
    <lineage>
        <taxon>Bacteria</taxon>
        <taxon>Pseudomonadati</taxon>
        <taxon>Pseudomonadota</taxon>
        <taxon>Alphaproteobacteria</taxon>
        <taxon>Rhodobacterales</taxon>
        <taxon>Paracoccaceae</taxon>
        <taxon>Paracoccus</taxon>
    </lineage>
</organism>
<evidence type="ECO:0000256" key="1">
    <source>
        <dbReference type="SAM" id="Coils"/>
    </source>
</evidence>
<dbReference type="Proteomes" id="UP001215549">
    <property type="component" value="Plasmid p242883"/>
</dbReference>
<accession>A0ABY7SES9</accession>